<dbReference type="PANTHER" id="PTHR28359">
    <property type="entry name" value="ASHWIN"/>
    <property type="match status" value="1"/>
</dbReference>
<dbReference type="GO" id="GO:0048598">
    <property type="term" value="P:embryonic morphogenesis"/>
    <property type="evidence" value="ECO:0007669"/>
    <property type="project" value="InterPro"/>
</dbReference>
<dbReference type="GO" id="GO:0005634">
    <property type="term" value="C:nucleus"/>
    <property type="evidence" value="ECO:0007669"/>
    <property type="project" value="UniProtKB-SubCell"/>
</dbReference>
<evidence type="ECO:0000313" key="5">
    <source>
        <dbReference type="EMBL" id="NOV47748.1"/>
    </source>
</evidence>
<evidence type="ECO:0000256" key="2">
    <source>
        <dbReference type="ARBA" id="ARBA00007855"/>
    </source>
</evidence>
<evidence type="ECO:0000256" key="1">
    <source>
        <dbReference type="ARBA" id="ARBA00004123"/>
    </source>
</evidence>
<comment type="subcellular location">
    <subcellularLocation>
        <location evidence="1">Nucleus</location>
    </subcellularLocation>
</comment>
<dbReference type="EMBL" id="GIIL01004022">
    <property type="protein sequence ID" value="NOV47748.1"/>
    <property type="molecule type" value="Transcribed_RNA"/>
</dbReference>
<proteinExistence type="inferred from homology"/>
<keyword evidence="4" id="KW-0539">Nucleus</keyword>
<name>A0A6M2DRM6_XENCH</name>
<comment type="similarity">
    <text evidence="2">Belongs to the ashwin family.</text>
</comment>
<accession>A0A6M2DRM6</accession>
<dbReference type="Pfam" id="PF15323">
    <property type="entry name" value="Ashwin"/>
    <property type="match status" value="1"/>
</dbReference>
<sequence length="123" mass="14548">MEKTSDDDRICLQPELLDSKTIIQVLNERRLKIKDINSLRREELITIYKSYVLPLPQRDTSKPITTKEMKYDPKENDINHLKKKLKLNNCESLIDESRKRNNNGLSEGDVANIKRKRQKITWP</sequence>
<evidence type="ECO:0000256" key="4">
    <source>
        <dbReference type="ARBA" id="ARBA00023242"/>
    </source>
</evidence>
<organism evidence="5">
    <name type="scientific">Xenopsylla cheopis</name>
    <name type="common">Oriental rat flea</name>
    <name type="synonym">Pulex cheopis</name>
    <dbReference type="NCBI Taxonomy" id="163159"/>
    <lineage>
        <taxon>Eukaryota</taxon>
        <taxon>Metazoa</taxon>
        <taxon>Ecdysozoa</taxon>
        <taxon>Arthropoda</taxon>
        <taxon>Hexapoda</taxon>
        <taxon>Insecta</taxon>
        <taxon>Pterygota</taxon>
        <taxon>Neoptera</taxon>
        <taxon>Endopterygota</taxon>
        <taxon>Siphonaptera</taxon>
        <taxon>Pulicidae</taxon>
        <taxon>Xenopsyllinae</taxon>
        <taxon>Xenopsylla</taxon>
    </lineage>
</organism>
<dbReference type="GO" id="GO:0072669">
    <property type="term" value="C:tRNA-splicing ligase complex"/>
    <property type="evidence" value="ECO:0007669"/>
    <property type="project" value="InterPro"/>
</dbReference>
<reference evidence="5" key="1">
    <citation type="submission" date="2020-03" db="EMBL/GenBank/DDBJ databases">
        <title>Transcriptomic Profiling of the Digestive Tract of the Rat Flea, Xenopsylla cheopis, Following Blood Feeding and Infection with Yersinia pestis.</title>
        <authorList>
            <person name="Bland D.M."/>
            <person name="Martens C.A."/>
            <person name="Virtaneva K."/>
            <person name="Kanakabandi K."/>
            <person name="Long D."/>
            <person name="Rosenke R."/>
            <person name="Saturday G.A."/>
            <person name="Hoyt F.H."/>
            <person name="Bruno D.P."/>
            <person name="Ribeiro J.M.C."/>
            <person name="Hinnebusch J."/>
        </authorList>
    </citation>
    <scope>NUCLEOTIDE SEQUENCE</scope>
</reference>
<dbReference type="AlphaFoldDB" id="A0A6M2DRM6"/>
<evidence type="ECO:0000256" key="3">
    <source>
        <dbReference type="ARBA" id="ARBA00015134"/>
    </source>
</evidence>
<protein>
    <recommendedName>
        <fullName evidence="3">Ashwin</fullName>
    </recommendedName>
</protein>
<dbReference type="InterPro" id="IPR024887">
    <property type="entry name" value="Ashwin"/>
</dbReference>
<dbReference type="PANTHER" id="PTHR28359:SF1">
    <property type="entry name" value="ASHWIN"/>
    <property type="match status" value="1"/>
</dbReference>